<accession>A0ABQ6TL92</accession>
<dbReference type="InterPro" id="IPR013783">
    <property type="entry name" value="Ig-like_fold"/>
</dbReference>
<reference evidence="2 3" key="1">
    <citation type="journal article" date="2020" name="Microorganisms">
        <title>Description of Three Novel Members in the Family Geobacteraceae, Oryzomonas japonicum gen. nov., sp. nov., Oryzomonas sagensis sp. nov., and Oryzomonas ruber sp. nov.</title>
        <authorList>
            <person name="Xu Z."/>
            <person name="Masuda Y."/>
            <person name="Hayakawa C."/>
            <person name="Ushijima N."/>
            <person name="Kawano K."/>
            <person name="Shiratori Y."/>
            <person name="Senoo K."/>
            <person name="Itoh H."/>
        </authorList>
    </citation>
    <scope>NUCLEOTIDE SEQUENCE [LARGE SCALE GENOMIC DNA]</scope>
    <source>
        <strain evidence="2 3">Red100</strain>
    </source>
</reference>
<dbReference type="Proteomes" id="UP000798046">
    <property type="component" value="Unassembled WGS sequence"/>
</dbReference>
<comment type="caution">
    <text evidence="2">The sequence shown here is derived from an EMBL/GenBank/DDBJ whole genome shotgun (WGS) entry which is preliminary data.</text>
</comment>
<dbReference type="InterPro" id="IPR014756">
    <property type="entry name" value="Ig_E-set"/>
</dbReference>
<gene>
    <name evidence="2" type="ORF">F6V30_14565</name>
</gene>
<dbReference type="InterPro" id="IPR002909">
    <property type="entry name" value="IPT_dom"/>
</dbReference>
<dbReference type="Gene3D" id="2.60.40.10">
    <property type="entry name" value="Immunoglobulins"/>
    <property type="match status" value="4"/>
</dbReference>
<dbReference type="EMBL" id="VZRA01000004">
    <property type="protein sequence ID" value="KAB0669053.1"/>
    <property type="molecule type" value="Genomic_DNA"/>
</dbReference>
<dbReference type="Pfam" id="PF01833">
    <property type="entry name" value="TIG"/>
    <property type="match status" value="1"/>
</dbReference>
<evidence type="ECO:0000313" key="2">
    <source>
        <dbReference type="EMBL" id="KAB0669053.1"/>
    </source>
</evidence>
<feature type="domain" description="IPT/TIG" evidence="1">
    <location>
        <begin position="68"/>
        <end position="150"/>
    </location>
</feature>
<keyword evidence="3" id="KW-1185">Reference proteome</keyword>
<protein>
    <recommendedName>
        <fullName evidence="1">IPT/TIG domain-containing protein</fullName>
    </recommendedName>
</protein>
<name>A0ABQ6TL92_9BACT</name>
<sequence>MIFINLGTVAVDLATVTCSGHTATGGAGGTSSGTAVRGYDGTASSAPIFNYGGTYNTLTTTGSIFLGPVVTGIAPSGGFTTGGTSVVITGTGFTGATAVTFGGTAATSFTVDSNTQITATAPASSVSTVDIIVTTPEGTSAAGVADKFTYAIPLALTVSALSNGATTTEATQNISGMITNPANLKTLTVNGTTVTVNSDGSFSYPVQLKAGVNTVTVIATSISGNTITDSRTITLDSTALKLTVTYPPDNGIVIQQTITVTGTIAELLSSATKTTAKEVALDTTTPTVTYSVNGSTPQMASQTDTAYSFAATLGTGMNTIKVFATTSAGQTVEAKRTVSFQPAFSLAVTDPATDIRTTLGSYTLVGSVRDNTTAVGITITMDGQSYTPTVTNGVFRQPLALSSDKVYQVSVTGADQNNNSLTVQRNIIRAVPNFTIVDALQALQMSVGIIAPTADQTLRLDVAPMVNGVSVGDSKVDIEDAIVILRMAVGLIQ</sequence>
<organism evidence="2 3">
    <name type="scientific">Oryzomonas sagensis</name>
    <dbReference type="NCBI Taxonomy" id="2603857"/>
    <lineage>
        <taxon>Bacteria</taxon>
        <taxon>Pseudomonadati</taxon>
        <taxon>Thermodesulfobacteriota</taxon>
        <taxon>Desulfuromonadia</taxon>
        <taxon>Geobacterales</taxon>
        <taxon>Geobacteraceae</taxon>
        <taxon>Oryzomonas</taxon>
    </lineage>
</organism>
<dbReference type="CDD" id="cd00102">
    <property type="entry name" value="IPT"/>
    <property type="match status" value="1"/>
</dbReference>
<dbReference type="Pfam" id="PF09136">
    <property type="entry name" value="Glucodextran_B"/>
    <property type="match status" value="2"/>
</dbReference>
<evidence type="ECO:0000313" key="3">
    <source>
        <dbReference type="Proteomes" id="UP000798046"/>
    </source>
</evidence>
<evidence type="ECO:0000259" key="1">
    <source>
        <dbReference type="Pfam" id="PF01833"/>
    </source>
</evidence>
<dbReference type="SUPFAM" id="SSF81296">
    <property type="entry name" value="E set domains"/>
    <property type="match status" value="1"/>
</dbReference>
<proteinExistence type="predicted"/>